<dbReference type="Pfam" id="PF12625">
    <property type="entry name" value="Arabinose_bd"/>
    <property type="match status" value="1"/>
</dbReference>
<dbReference type="EMBL" id="FOXM01000002">
    <property type="protein sequence ID" value="SFP43381.1"/>
    <property type="molecule type" value="Genomic_DNA"/>
</dbReference>
<dbReference type="Proteomes" id="UP000243084">
    <property type="component" value="Unassembled WGS sequence"/>
</dbReference>
<dbReference type="SMART" id="SM00342">
    <property type="entry name" value="HTH_ARAC"/>
    <property type="match status" value="1"/>
</dbReference>
<evidence type="ECO:0000256" key="3">
    <source>
        <dbReference type="ARBA" id="ARBA00023163"/>
    </source>
</evidence>
<dbReference type="SUPFAM" id="SSF46689">
    <property type="entry name" value="Homeodomain-like"/>
    <property type="match status" value="1"/>
</dbReference>
<keyword evidence="1" id="KW-0805">Transcription regulation</keyword>
<evidence type="ECO:0000256" key="1">
    <source>
        <dbReference type="ARBA" id="ARBA00023015"/>
    </source>
</evidence>
<organism evidence="5 6">
    <name type="scientific">Geopseudomonas sagittaria</name>
    <dbReference type="NCBI Taxonomy" id="1135990"/>
    <lineage>
        <taxon>Bacteria</taxon>
        <taxon>Pseudomonadati</taxon>
        <taxon>Pseudomonadota</taxon>
        <taxon>Gammaproteobacteria</taxon>
        <taxon>Pseudomonadales</taxon>
        <taxon>Pseudomonadaceae</taxon>
        <taxon>Geopseudomonas</taxon>
    </lineage>
</organism>
<keyword evidence="2 5" id="KW-0238">DNA-binding</keyword>
<gene>
    <name evidence="5" type="ORF">SAMN05216229_102273</name>
</gene>
<dbReference type="InterPro" id="IPR018060">
    <property type="entry name" value="HTH_AraC"/>
</dbReference>
<evidence type="ECO:0000256" key="2">
    <source>
        <dbReference type="ARBA" id="ARBA00023125"/>
    </source>
</evidence>
<reference evidence="6" key="1">
    <citation type="submission" date="2016-10" db="EMBL/GenBank/DDBJ databases">
        <authorList>
            <person name="Varghese N."/>
            <person name="Submissions S."/>
        </authorList>
    </citation>
    <scope>NUCLEOTIDE SEQUENCE [LARGE SCALE GENOMIC DNA]</scope>
    <source>
        <strain evidence="6">JCM 18195</strain>
    </source>
</reference>
<accession>A0A1I5QBH2</accession>
<sequence>MRETRSTESGTVIQRAAPIHKDTISIRLVEEALQAFARRGEPLEALLREVGLEPTLLADPAARVEVGVYSRLWLHLARRFDDEFFGMDPRRMRSGSFAFLCRTCRSQATLEEALHTALDFFALTFENFHATLGRSQSLAEVVLHERSAEPGRPFSYFTFWLLLHGLACWLVGRRFPLLAAELRCAAPEYTDDYRVMFSENLRFDRPATRFIFAAEVLDLPVRRSEAELAAFLARAPSNILVKYRDTGSLAHRIKVHLRTLPADQWPTSEALAQALCMSPSTLRRRLAEVGQSYQAIKDALRREMATAWLADAEVSYAQIAERLGFADVSAFYKAFRKWTGTNPGHYRTLILAPAIGQNGHAD</sequence>
<dbReference type="InterPro" id="IPR032687">
    <property type="entry name" value="AraC-type_N"/>
</dbReference>
<dbReference type="GO" id="GO:0003700">
    <property type="term" value="F:DNA-binding transcription factor activity"/>
    <property type="evidence" value="ECO:0007669"/>
    <property type="project" value="InterPro"/>
</dbReference>
<dbReference type="Gene3D" id="1.10.10.60">
    <property type="entry name" value="Homeodomain-like"/>
    <property type="match status" value="1"/>
</dbReference>
<keyword evidence="3" id="KW-0804">Transcription</keyword>
<dbReference type="PROSITE" id="PS01124">
    <property type="entry name" value="HTH_ARAC_FAMILY_2"/>
    <property type="match status" value="1"/>
</dbReference>
<dbReference type="GO" id="GO:0005829">
    <property type="term" value="C:cytosol"/>
    <property type="evidence" value="ECO:0007669"/>
    <property type="project" value="TreeGrafter"/>
</dbReference>
<dbReference type="Pfam" id="PF12833">
    <property type="entry name" value="HTH_18"/>
    <property type="match status" value="1"/>
</dbReference>
<protein>
    <submittedName>
        <fullName evidence="5">AraC-type DNA-binding protein</fullName>
    </submittedName>
</protein>
<proteinExistence type="predicted"/>
<evidence type="ECO:0000313" key="6">
    <source>
        <dbReference type="Proteomes" id="UP000243084"/>
    </source>
</evidence>
<feature type="domain" description="HTH araC/xylS-type" evidence="4">
    <location>
        <begin position="251"/>
        <end position="349"/>
    </location>
</feature>
<name>A0A1I5QBH2_9GAMM</name>
<dbReference type="InterPro" id="IPR009057">
    <property type="entry name" value="Homeodomain-like_sf"/>
</dbReference>
<dbReference type="GO" id="GO:0000976">
    <property type="term" value="F:transcription cis-regulatory region binding"/>
    <property type="evidence" value="ECO:0007669"/>
    <property type="project" value="TreeGrafter"/>
</dbReference>
<evidence type="ECO:0000313" key="5">
    <source>
        <dbReference type="EMBL" id="SFP43381.1"/>
    </source>
</evidence>
<dbReference type="PANTHER" id="PTHR47894">
    <property type="entry name" value="HTH-TYPE TRANSCRIPTIONAL REGULATOR GADX"/>
    <property type="match status" value="1"/>
</dbReference>
<keyword evidence="6" id="KW-1185">Reference proteome</keyword>
<evidence type="ECO:0000259" key="4">
    <source>
        <dbReference type="PROSITE" id="PS01124"/>
    </source>
</evidence>
<dbReference type="PANTHER" id="PTHR47894:SF1">
    <property type="entry name" value="HTH-TYPE TRANSCRIPTIONAL REGULATOR VQSM"/>
    <property type="match status" value="1"/>
</dbReference>
<dbReference type="AlphaFoldDB" id="A0A1I5QBH2"/>